<dbReference type="Pfam" id="PF06808">
    <property type="entry name" value="DctM"/>
    <property type="match status" value="1"/>
</dbReference>
<dbReference type="GO" id="GO:0005886">
    <property type="term" value="C:plasma membrane"/>
    <property type="evidence" value="ECO:0007669"/>
    <property type="project" value="UniProtKB-SubCell"/>
</dbReference>
<feature type="transmembrane region" description="Helical" evidence="7">
    <location>
        <begin position="383"/>
        <end position="404"/>
    </location>
</feature>
<feature type="transmembrane region" description="Helical" evidence="7">
    <location>
        <begin position="249"/>
        <end position="269"/>
    </location>
</feature>
<keyword evidence="2" id="KW-1003">Cell membrane</keyword>
<feature type="transmembrane region" description="Helical" evidence="7">
    <location>
        <begin position="97"/>
        <end position="125"/>
    </location>
</feature>
<comment type="subcellular location">
    <subcellularLocation>
        <location evidence="1">Cell inner membrane</location>
        <topology evidence="1">Multi-pass membrane protein</topology>
    </subcellularLocation>
</comment>
<evidence type="ECO:0000256" key="4">
    <source>
        <dbReference type="ARBA" id="ARBA00022692"/>
    </source>
</evidence>
<dbReference type="EMBL" id="DSOL01000114">
    <property type="protein sequence ID" value="HEN27787.1"/>
    <property type="molecule type" value="Genomic_DNA"/>
</dbReference>
<gene>
    <name evidence="9" type="ORF">ENQ77_03835</name>
</gene>
<evidence type="ECO:0000259" key="8">
    <source>
        <dbReference type="Pfam" id="PF06808"/>
    </source>
</evidence>
<dbReference type="InterPro" id="IPR004681">
    <property type="entry name" value="TRAP_DctM"/>
</dbReference>
<organism evidence="9">
    <name type="scientific">candidate division WOR-3 bacterium</name>
    <dbReference type="NCBI Taxonomy" id="2052148"/>
    <lineage>
        <taxon>Bacteria</taxon>
        <taxon>Bacteria division WOR-3</taxon>
    </lineage>
</organism>
<evidence type="ECO:0000256" key="3">
    <source>
        <dbReference type="ARBA" id="ARBA00022519"/>
    </source>
</evidence>
<protein>
    <submittedName>
        <fullName evidence="9">TRAP transporter large permease subunit</fullName>
    </submittedName>
</protein>
<feature type="transmembrane region" description="Helical" evidence="7">
    <location>
        <begin position="184"/>
        <end position="201"/>
    </location>
</feature>
<dbReference type="AlphaFoldDB" id="A0A7C2K269"/>
<feature type="transmembrane region" description="Helical" evidence="7">
    <location>
        <begin position="281"/>
        <end position="300"/>
    </location>
</feature>
<keyword evidence="4 7" id="KW-0812">Transmembrane</keyword>
<dbReference type="PANTHER" id="PTHR33362:SF5">
    <property type="entry name" value="C4-DICARBOXYLATE TRAP TRANSPORTER LARGE PERMEASE PROTEIN DCTM"/>
    <property type="match status" value="1"/>
</dbReference>
<evidence type="ECO:0000313" key="9">
    <source>
        <dbReference type="EMBL" id="HEN27787.1"/>
    </source>
</evidence>
<evidence type="ECO:0000256" key="6">
    <source>
        <dbReference type="ARBA" id="ARBA00023136"/>
    </source>
</evidence>
<sequence>MSNFVIGLMGMVIMILMILIGIPVFVSLAIVSIIGMWLVGGLDFMLIQFTTGPFNISASYQFAVIPLFVLMGMFAGESKIGEWAYEGFKRWIGKKRGGLLIATVAGNAVFGACSGMSTAGTAVFAKIAFPQLKQVGYQESFSLACLVASGSLSSLIPPSMPILLFSILTGVSIGQAFIAGIGPGILMVIIYSILIYAYAIFRPSYFPIVKVKYHVKDKIKGFILMIPILGLFTIVIGGIYAGIFTPTVGGAVGSVTALLFALISGTQFKRIYESLWDSVKAIGRIFPIIMSAIMYSRFIAVTELPQVIGDYILRFEIPKFYIYLLSMGFYLIIGCFMDVPSIIFITSPIVFPLLTQIGYDPLVVVIAYVFMAETGGLTPPFGLGVFFLSSLLNIPSIVIFRNIWIFVGANLLIIILIGLIPEIVTLLPRLLY</sequence>
<reference evidence="9" key="1">
    <citation type="journal article" date="2020" name="mSystems">
        <title>Genome- and Community-Level Interaction Insights into Carbon Utilization and Element Cycling Functions of Hydrothermarchaeota in Hydrothermal Sediment.</title>
        <authorList>
            <person name="Zhou Z."/>
            <person name="Liu Y."/>
            <person name="Xu W."/>
            <person name="Pan J."/>
            <person name="Luo Z.H."/>
            <person name="Li M."/>
        </authorList>
    </citation>
    <scope>NUCLEOTIDE SEQUENCE [LARGE SCALE GENOMIC DNA]</scope>
    <source>
        <strain evidence="9">SpSt-34</strain>
    </source>
</reference>
<comment type="caution">
    <text evidence="9">The sequence shown here is derived from an EMBL/GenBank/DDBJ whole genome shotgun (WGS) entry which is preliminary data.</text>
</comment>
<dbReference type="PIRSF" id="PIRSF006066">
    <property type="entry name" value="HI0050"/>
    <property type="match status" value="1"/>
</dbReference>
<evidence type="ECO:0000256" key="5">
    <source>
        <dbReference type="ARBA" id="ARBA00022989"/>
    </source>
</evidence>
<feature type="transmembrane region" description="Helical" evidence="7">
    <location>
        <begin position="58"/>
        <end position="76"/>
    </location>
</feature>
<evidence type="ECO:0000256" key="1">
    <source>
        <dbReference type="ARBA" id="ARBA00004429"/>
    </source>
</evidence>
<feature type="transmembrane region" description="Helical" evidence="7">
    <location>
        <begin position="222"/>
        <end position="243"/>
    </location>
</feature>
<keyword evidence="5 7" id="KW-1133">Transmembrane helix</keyword>
<dbReference type="GO" id="GO:0022857">
    <property type="term" value="F:transmembrane transporter activity"/>
    <property type="evidence" value="ECO:0007669"/>
    <property type="project" value="TreeGrafter"/>
</dbReference>
<evidence type="ECO:0000256" key="2">
    <source>
        <dbReference type="ARBA" id="ARBA00022475"/>
    </source>
</evidence>
<dbReference type="PANTHER" id="PTHR33362">
    <property type="entry name" value="SIALIC ACID TRAP TRANSPORTER PERMEASE PROTEIN SIAT-RELATED"/>
    <property type="match status" value="1"/>
</dbReference>
<feature type="transmembrane region" description="Helical" evidence="7">
    <location>
        <begin position="349"/>
        <end position="371"/>
    </location>
</feature>
<accession>A0A7C2K269</accession>
<feature type="transmembrane region" description="Helical" evidence="7">
    <location>
        <begin position="411"/>
        <end position="431"/>
    </location>
</feature>
<dbReference type="InterPro" id="IPR010656">
    <property type="entry name" value="DctM"/>
</dbReference>
<keyword evidence="6 7" id="KW-0472">Membrane</keyword>
<feature type="transmembrane region" description="Helical" evidence="7">
    <location>
        <begin position="320"/>
        <end position="337"/>
    </location>
</feature>
<evidence type="ECO:0000256" key="7">
    <source>
        <dbReference type="SAM" id="Phobius"/>
    </source>
</evidence>
<keyword evidence="3" id="KW-0997">Cell inner membrane</keyword>
<proteinExistence type="predicted"/>
<feature type="transmembrane region" description="Helical" evidence="7">
    <location>
        <begin position="12"/>
        <end position="38"/>
    </location>
</feature>
<feature type="domain" description="TRAP C4-dicarboxylate transport system permease DctM subunit" evidence="8">
    <location>
        <begin position="12"/>
        <end position="423"/>
    </location>
</feature>
<name>A0A7C2K269_UNCW3</name>